<proteinExistence type="predicted"/>
<dbReference type="Proteomes" id="UP001162501">
    <property type="component" value="Chromosome 3"/>
</dbReference>
<gene>
    <name evidence="1" type="ORF">MRATA1EN3_LOCUS17610</name>
</gene>
<accession>A0ACB0F019</accession>
<name>A0ACB0F019_RANTA</name>
<dbReference type="EMBL" id="OX596087">
    <property type="protein sequence ID" value="CAI9706397.1"/>
    <property type="molecule type" value="Genomic_DNA"/>
</dbReference>
<evidence type="ECO:0000313" key="2">
    <source>
        <dbReference type="Proteomes" id="UP001162501"/>
    </source>
</evidence>
<organism evidence="1 2">
    <name type="scientific">Rangifer tarandus platyrhynchus</name>
    <name type="common">Svalbard reindeer</name>
    <dbReference type="NCBI Taxonomy" id="3082113"/>
    <lineage>
        <taxon>Eukaryota</taxon>
        <taxon>Metazoa</taxon>
        <taxon>Chordata</taxon>
        <taxon>Craniata</taxon>
        <taxon>Vertebrata</taxon>
        <taxon>Euteleostomi</taxon>
        <taxon>Mammalia</taxon>
        <taxon>Eutheria</taxon>
        <taxon>Laurasiatheria</taxon>
        <taxon>Artiodactyla</taxon>
        <taxon>Ruminantia</taxon>
        <taxon>Pecora</taxon>
        <taxon>Cervidae</taxon>
        <taxon>Odocoileinae</taxon>
        <taxon>Rangifer</taxon>
    </lineage>
</organism>
<reference evidence="1" key="1">
    <citation type="submission" date="2023-05" db="EMBL/GenBank/DDBJ databases">
        <authorList>
            <consortium name="ELIXIR-Norway"/>
        </authorList>
    </citation>
    <scope>NUCLEOTIDE SEQUENCE</scope>
</reference>
<protein>
    <submittedName>
        <fullName evidence="1">Uncharacterized protein</fullName>
    </submittedName>
</protein>
<sequence>MPPRPGRVSDAAAPRAAPAATPPPRPPPPAPPPPPQPPPPAPGAAGLCGDFGDAAAGVLGAAAVAAAGKGWRVGEGAAEPRAELDPLLWSMAPGVRPSLAGRARPATPPPGPRRTEAERAAAREVGPGSDPAAGAVRRAGWQLGARPQPSRLWSSGLRRGLAPCLLLPLLSCSPPGVPQAGPKVEHLRAGGRLRRLTLPKPPTSVRAFPKAEPFLIFLARGSLFSR</sequence>
<evidence type="ECO:0000313" key="1">
    <source>
        <dbReference type="EMBL" id="CAI9706397.1"/>
    </source>
</evidence>